<sequence length="218" mass="24154">MLSSVGFNSPLYFLPLHAQKGVGLDSAHSSAVLSAFGLSNSIGRLVYGIIADHKLPLPYGWGSDVARNRLWMYNISLSGIGTVAGPPIAGYLADITNSYVWSFVFSGINLLVSGLMLFSIPHIQRKRKRGVYLFNRHSCIKLGRRNKEEMFVLDAVYDGRSHGGDTTVRIRPPNNGTFDTSQCIDVRAWTVDHTFFVATYVKTSKNCIAYNLRAMSEQ</sequence>
<evidence type="ECO:0008006" key="4">
    <source>
        <dbReference type="Google" id="ProtNLM"/>
    </source>
</evidence>
<dbReference type="PANTHER" id="PTHR11360:SF284">
    <property type="entry name" value="EG:103B4.3 PROTEIN-RELATED"/>
    <property type="match status" value="1"/>
</dbReference>
<protein>
    <recommendedName>
        <fullName evidence="4">Major facilitator superfamily (MFS) profile domain-containing protein</fullName>
    </recommendedName>
</protein>
<proteinExistence type="predicted"/>
<dbReference type="InterPro" id="IPR036259">
    <property type="entry name" value="MFS_trans_sf"/>
</dbReference>
<dbReference type="GO" id="GO:0008028">
    <property type="term" value="F:monocarboxylic acid transmembrane transporter activity"/>
    <property type="evidence" value="ECO:0007669"/>
    <property type="project" value="TreeGrafter"/>
</dbReference>
<organism evidence="2 3">
    <name type="scientific">Teladorsagia circumcincta</name>
    <name type="common">Brown stomach worm</name>
    <name type="synonym">Ostertagia circumcincta</name>
    <dbReference type="NCBI Taxonomy" id="45464"/>
    <lineage>
        <taxon>Eukaryota</taxon>
        <taxon>Metazoa</taxon>
        <taxon>Ecdysozoa</taxon>
        <taxon>Nematoda</taxon>
        <taxon>Chromadorea</taxon>
        <taxon>Rhabditida</taxon>
        <taxon>Rhabditina</taxon>
        <taxon>Rhabditomorpha</taxon>
        <taxon>Strongyloidea</taxon>
        <taxon>Trichostrongylidae</taxon>
        <taxon>Teladorsagia</taxon>
    </lineage>
</organism>
<evidence type="ECO:0000256" key="1">
    <source>
        <dbReference type="SAM" id="Phobius"/>
    </source>
</evidence>
<feature type="transmembrane region" description="Helical" evidence="1">
    <location>
        <begin position="99"/>
        <end position="120"/>
    </location>
</feature>
<accession>A0A2G9UGX7</accession>
<evidence type="ECO:0000313" key="3">
    <source>
        <dbReference type="Proteomes" id="UP000230423"/>
    </source>
</evidence>
<reference evidence="2 3" key="1">
    <citation type="submission" date="2015-09" db="EMBL/GenBank/DDBJ databases">
        <title>Draft genome of the parasitic nematode Teladorsagia circumcincta isolate WARC Sus (inbred).</title>
        <authorList>
            <person name="Mitreva M."/>
        </authorList>
    </citation>
    <scope>NUCLEOTIDE SEQUENCE [LARGE SCALE GENOMIC DNA]</scope>
    <source>
        <strain evidence="2 3">S</strain>
    </source>
</reference>
<gene>
    <name evidence="2" type="ORF">TELCIR_08662</name>
</gene>
<dbReference type="Gene3D" id="1.20.1250.20">
    <property type="entry name" value="MFS general substrate transporter like domains"/>
    <property type="match status" value="1"/>
</dbReference>
<keyword evidence="1" id="KW-0812">Transmembrane</keyword>
<name>A0A2G9UGX7_TELCI</name>
<dbReference type="Proteomes" id="UP000230423">
    <property type="component" value="Unassembled WGS sequence"/>
</dbReference>
<dbReference type="EMBL" id="KZ346626">
    <property type="protein sequence ID" value="PIO69508.1"/>
    <property type="molecule type" value="Genomic_DNA"/>
</dbReference>
<feature type="transmembrane region" description="Helical" evidence="1">
    <location>
        <begin position="71"/>
        <end position="93"/>
    </location>
</feature>
<dbReference type="OrthoDB" id="6499973at2759"/>
<dbReference type="SUPFAM" id="SSF103473">
    <property type="entry name" value="MFS general substrate transporter"/>
    <property type="match status" value="1"/>
</dbReference>
<dbReference type="PANTHER" id="PTHR11360">
    <property type="entry name" value="MONOCARBOXYLATE TRANSPORTER"/>
    <property type="match status" value="1"/>
</dbReference>
<keyword evidence="3" id="KW-1185">Reference proteome</keyword>
<dbReference type="AlphaFoldDB" id="A0A2G9UGX7"/>
<evidence type="ECO:0000313" key="2">
    <source>
        <dbReference type="EMBL" id="PIO69508.1"/>
    </source>
</evidence>
<keyword evidence="1" id="KW-0472">Membrane</keyword>
<keyword evidence="1" id="KW-1133">Transmembrane helix</keyword>
<dbReference type="InterPro" id="IPR050327">
    <property type="entry name" value="Proton-linked_MCT"/>
</dbReference>